<protein>
    <recommendedName>
        <fullName evidence="3">Lectin</fullName>
    </recommendedName>
</protein>
<evidence type="ECO:0008006" key="3">
    <source>
        <dbReference type="Google" id="ProtNLM"/>
    </source>
</evidence>
<dbReference type="AlphaFoldDB" id="A0A7W9DJI5"/>
<evidence type="ECO:0000313" key="1">
    <source>
        <dbReference type="EMBL" id="MBB5621247.1"/>
    </source>
</evidence>
<dbReference type="SUPFAM" id="SSF50405">
    <property type="entry name" value="Actin-crosslinking proteins"/>
    <property type="match status" value="1"/>
</dbReference>
<gene>
    <name evidence="1" type="ORF">HDE69_002308</name>
</gene>
<dbReference type="Gene3D" id="3.20.20.80">
    <property type="entry name" value="Glycosidases"/>
    <property type="match status" value="1"/>
</dbReference>
<dbReference type="CDD" id="cd11576">
    <property type="entry name" value="GH99_GH71_like_2"/>
    <property type="match status" value="1"/>
</dbReference>
<dbReference type="Proteomes" id="UP000537718">
    <property type="component" value="Unassembled WGS sequence"/>
</dbReference>
<evidence type="ECO:0000313" key="2">
    <source>
        <dbReference type="Proteomes" id="UP000537718"/>
    </source>
</evidence>
<dbReference type="CDD" id="cd23342">
    <property type="entry name" value="beta-trefoil_FSCN_ZgPorA-like"/>
    <property type="match status" value="1"/>
</dbReference>
<name>A0A7W9DJI5_9SPHI</name>
<dbReference type="InterPro" id="IPR008999">
    <property type="entry name" value="Actin-crosslinking"/>
</dbReference>
<comment type="caution">
    <text evidence="1">The sequence shown here is derived from an EMBL/GenBank/DDBJ whole genome shotgun (WGS) entry which is preliminary data.</text>
</comment>
<dbReference type="PROSITE" id="PS51257">
    <property type="entry name" value="PROKAR_LIPOPROTEIN"/>
    <property type="match status" value="1"/>
</dbReference>
<dbReference type="Gene3D" id="2.80.10.50">
    <property type="match status" value="1"/>
</dbReference>
<reference evidence="1 2" key="1">
    <citation type="submission" date="2020-08" db="EMBL/GenBank/DDBJ databases">
        <title>Genomic Encyclopedia of Type Strains, Phase IV (KMG-V): Genome sequencing to study the core and pangenomes of soil and plant-associated prokaryotes.</title>
        <authorList>
            <person name="Whitman W."/>
        </authorList>
    </citation>
    <scope>NUCLEOTIDE SEQUENCE [LARGE SCALE GENOMIC DNA]</scope>
    <source>
        <strain evidence="1 2">MP7CTX6</strain>
    </source>
</reference>
<dbReference type="EMBL" id="JACHCF010000005">
    <property type="protein sequence ID" value="MBB5621247.1"/>
    <property type="molecule type" value="Genomic_DNA"/>
</dbReference>
<dbReference type="RefSeq" id="WP_183867250.1">
    <property type="nucleotide sequence ID" value="NZ_JACHCF010000005.1"/>
</dbReference>
<sequence>MKRYLIAAAFFLSACSKNTMPDPESGIADSKVNHAIAHSAPGDVVGKITVGYQGWFSCAGDGSPFSFFWWHWAQGNNFPTGEASSIGIKSWPDMREFTTSFQTGFPNLNNGQPAKLFSSYTDQTMDTHFRWMEENGIDVAALQRFNPAGGEGPMRDAITAKVKTAAEAHHRKFYIMYDVSGWDGMSTQIKADWTNKMSAYTSSSAYAVQNGKPVVCIWGLGFKDNSRPFSAEECMDVVNWFKSKGCYVIGGVPGRWRSENEHRPGFEAVYKALNMITPWMIGNIGTIEDEDRFYQNTVMGDQAYCDANGIDYQACILPGDLQERQRQHGEFMWRQFYNRVKGGVQGIYISMFDEFNEGNQIAKTAENNFMVPAGSKFLGLDEDGVVCSSDYYLRLTNDGGKMLKGIIPLTPNRPTEPVKGGGQVYLPPFGQTVSIMGSNGAYVSSQNGVNPMNCVNKVAGGWELFTIVNAGNGKVALMNNGKYVSSENGAGSITCNRTAIGIWEQFTYTKNLAGEVTFMGSNGKFISSENGLQAMTCKNTVAGPWEKFKLN</sequence>
<organism evidence="1 2">
    <name type="scientific">Pedobacter cryoconitis</name>
    <dbReference type="NCBI Taxonomy" id="188932"/>
    <lineage>
        <taxon>Bacteria</taxon>
        <taxon>Pseudomonadati</taxon>
        <taxon>Bacteroidota</taxon>
        <taxon>Sphingobacteriia</taxon>
        <taxon>Sphingobacteriales</taxon>
        <taxon>Sphingobacteriaceae</taxon>
        <taxon>Pedobacter</taxon>
    </lineage>
</organism>
<accession>A0A7W9DJI5</accession>
<proteinExistence type="predicted"/>